<dbReference type="PANTHER" id="PTHR42830:SF1">
    <property type="entry name" value="OSMOTICALLY INDUCIBLE FAMILY PROTEIN"/>
    <property type="match status" value="1"/>
</dbReference>
<gene>
    <name evidence="2" type="ORF">SAMN04488050_101173</name>
</gene>
<organism evidence="2 3">
    <name type="scientific">Alloyangia pacifica</name>
    <dbReference type="NCBI Taxonomy" id="311180"/>
    <lineage>
        <taxon>Bacteria</taxon>
        <taxon>Pseudomonadati</taxon>
        <taxon>Pseudomonadota</taxon>
        <taxon>Alphaproteobacteria</taxon>
        <taxon>Rhodobacterales</taxon>
        <taxon>Roseobacteraceae</taxon>
        <taxon>Alloyangia</taxon>
    </lineage>
</organism>
<dbReference type="InterPro" id="IPR036102">
    <property type="entry name" value="OsmC/Ohrsf"/>
</dbReference>
<dbReference type="AlphaFoldDB" id="A0A1I6NXQ3"/>
<dbReference type="SUPFAM" id="SSF82784">
    <property type="entry name" value="OsmC-like"/>
    <property type="match status" value="1"/>
</dbReference>
<sequence>MINKSGSANWQGGLKDGTGTVSTESGVLDKQNYGFNKRFGDEAGTNPEELIAAAHASCFSMALSNILGDYDLKAEDISTVATVTLEQVDGGFAVTKSHLKMTAVIPGASEETFLEAANKAKAGCPISKLLNAEITMDATLA</sequence>
<dbReference type="RefSeq" id="WP_092426500.1">
    <property type="nucleotide sequence ID" value="NZ_FNCL01000008.1"/>
</dbReference>
<dbReference type="EMBL" id="FOZW01000001">
    <property type="protein sequence ID" value="SFS32752.1"/>
    <property type="molecule type" value="Genomic_DNA"/>
</dbReference>
<accession>A0A1I6NXQ3</accession>
<dbReference type="InterPro" id="IPR003718">
    <property type="entry name" value="OsmC/Ohr_fam"/>
</dbReference>
<feature type="region of interest" description="Disordered" evidence="1">
    <location>
        <begin position="1"/>
        <end position="25"/>
    </location>
</feature>
<evidence type="ECO:0000313" key="3">
    <source>
        <dbReference type="Proteomes" id="UP000199392"/>
    </source>
</evidence>
<keyword evidence="3" id="KW-1185">Reference proteome</keyword>
<evidence type="ECO:0000256" key="1">
    <source>
        <dbReference type="SAM" id="MobiDB-lite"/>
    </source>
</evidence>
<dbReference type="STRING" id="311180.SAMN04488050_101173"/>
<name>A0A1I6NXQ3_9RHOB</name>
<dbReference type="InterPro" id="IPR052707">
    <property type="entry name" value="OsmC_Ohr_Peroxiredoxin"/>
</dbReference>
<dbReference type="InterPro" id="IPR015946">
    <property type="entry name" value="KH_dom-like_a/b"/>
</dbReference>
<protein>
    <submittedName>
        <fullName evidence="2">Osmotically inducible protein OsmC</fullName>
    </submittedName>
</protein>
<dbReference type="OrthoDB" id="9807532at2"/>
<dbReference type="NCBIfam" id="TIGR03562">
    <property type="entry name" value="osmo_induc_OsmC"/>
    <property type="match status" value="1"/>
</dbReference>
<proteinExistence type="predicted"/>
<evidence type="ECO:0000313" key="2">
    <source>
        <dbReference type="EMBL" id="SFS32752.1"/>
    </source>
</evidence>
<dbReference type="PANTHER" id="PTHR42830">
    <property type="entry name" value="OSMOTICALLY INDUCIBLE FAMILY PROTEIN"/>
    <property type="match status" value="1"/>
</dbReference>
<dbReference type="InterPro" id="IPR019904">
    <property type="entry name" value="Peroxiredoxin_OsmC"/>
</dbReference>
<dbReference type="GO" id="GO:0004601">
    <property type="term" value="F:peroxidase activity"/>
    <property type="evidence" value="ECO:0007669"/>
    <property type="project" value="InterPro"/>
</dbReference>
<feature type="compositionally biased region" description="Polar residues" evidence="1">
    <location>
        <begin position="1"/>
        <end position="10"/>
    </location>
</feature>
<dbReference type="GO" id="GO:0006979">
    <property type="term" value="P:response to oxidative stress"/>
    <property type="evidence" value="ECO:0007669"/>
    <property type="project" value="InterPro"/>
</dbReference>
<dbReference type="Pfam" id="PF02566">
    <property type="entry name" value="OsmC"/>
    <property type="match status" value="1"/>
</dbReference>
<dbReference type="Proteomes" id="UP000199392">
    <property type="component" value="Unassembled WGS sequence"/>
</dbReference>
<reference evidence="3" key="1">
    <citation type="submission" date="2016-10" db="EMBL/GenBank/DDBJ databases">
        <authorList>
            <person name="Varghese N."/>
            <person name="Submissions S."/>
        </authorList>
    </citation>
    <scope>NUCLEOTIDE SEQUENCE [LARGE SCALE GENOMIC DNA]</scope>
    <source>
        <strain evidence="3">DSM 26894</strain>
    </source>
</reference>
<dbReference type="Gene3D" id="3.30.300.20">
    <property type="match status" value="1"/>
</dbReference>